<dbReference type="GO" id="GO:0046872">
    <property type="term" value="F:metal ion binding"/>
    <property type="evidence" value="ECO:0007669"/>
    <property type="project" value="InterPro"/>
</dbReference>
<evidence type="ECO:0000256" key="3">
    <source>
        <dbReference type="ARBA" id="ARBA00022840"/>
    </source>
</evidence>
<dbReference type="EMBL" id="DVFV01000107">
    <property type="protein sequence ID" value="HIQ91218.1"/>
    <property type="molecule type" value="Genomic_DNA"/>
</dbReference>
<name>A0A9D1CYN1_9FIRM</name>
<sequence length="402" mass="46088">MEFAIITNFSFEKFEIDEWLPLDENEYHIFLRKKFNEESKSRNFSKNVVLHFINDWNSCELEYKIIELHKTLKFNKIFCFREEDVVRTAKLRDILNIPGQKEDAALLYRDKLKMKEHLEKFGIPVAKNRGVNDYVDCLKAIEEFDFPVVLKPRMGLGSADTFVIDNNNELYKVAKEVDLSNYIIEKYIEGDVYHVDVLVTDYQVRYISAAKYVNNCLAYKKGKSTASVFLPNSTSKSKSMTSFAKKVLFSLPKEKDNIYHIELFDSNDGIVLCEIACRAGGAQIVPIVDRCYGVNLFKEYLYSQIGLSELSQQEEKGATLSKGYLLISPQVGTLIDFPSKIDLPFIEAFEIYASKGQTYEKLNSSVFALASFEVGGDSAKEVEDNLKLLEKKFKAGVIYKEV</sequence>
<keyword evidence="3 4" id="KW-0067">ATP-binding</keyword>
<feature type="domain" description="ATP-grasp" evidence="5">
    <location>
        <begin position="115"/>
        <end position="305"/>
    </location>
</feature>
<gene>
    <name evidence="6" type="ORF">IAB27_06335</name>
</gene>
<reference evidence="6" key="1">
    <citation type="submission" date="2020-10" db="EMBL/GenBank/DDBJ databases">
        <authorList>
            <person name="Gilroy R."/>
        </authorList>
    </citation>
    <scope>NUCLEOTIDE SEQUENCE</scope>
    <source>
        <strain evidence="6">CHK147-3167</strain>
    </source>
</reference>
<dbReference type="Gene3D" id="3.30.470.20">
    <property type="entry name" value="ATP-grasp fold, B domain"/>
    <property type="match status" value="1"/>
</dbReference>
<protein>
    <submittedName>
        <fullName evidence="6">ATP-grasp domain-containing protein</fullName>
    </submittedName>
</protein>
<evidence type="ECO:0000313" key="7">
    <source>
        <dbReference type="Proteomes" id="UP000886786"/>
    </source>
</evidence>
<dbReference type="Proteomes" id="UP000886786">
    <property type="component" value="Unassembled WGS sequence"/>
</dbReference>
<reference evidence="6" key="2">
    <citation type="journal article" date="2021" name="PeerJ">
        <title>Extensive microbial diversity within the chicken gut microbiome revealed by metagenomics and culture.</title>
        <authorList>
            <person name="Gilroy R."/>
            <person name="Ravi A."/>
            <person name="Getino M."/>
            <person name="Pursley I."/>
            <person name="Horton D.L."/>
            <person name="Alikhan N.F."/>
            <person name="Baker D."/>
            <person name="Gharbi K."/>
            <person name="Hall N."/>
            <person name="Watson M."/>
            <person name="Adriaenssens E.M."/>
            <person name="Foster-Nyarko E."/>
            <person name="Jarju S."/>
            <person name="Secka A."/>
            <person name="Antonio M."/>
            <person name="Oren A."/>
            <person name="Chaudhuri R.R."/>
            <person name="La Ragione R."/>
            <person name="Hildebrand F."/>
            <person name="Pallen M.J."/>
        </authorList>
    </citation>
    <scope>NUCLEOTIDE SEQUENCE</scope>
    <source>
        <strain evidence="6">CHK147-3167</strain>
    </source>
</reference>
<dbReference type="GO" id="GO:0005524">
    <property type="term" value="F:ATP binding"/>
    <property type="evidence" value="ECO:0007669"/>
    <property type="project" value="UniProtKB-UniRule"/>
</dbReference>
<dbReference type="AlphaFoldDB" id="A0A9D1CYN1"/>
<evidence type="ECO:0000256" key="4">
    <source>
        <dbReference type="PROSITE-ProRule" id="PRU00409"/>
    </source>
</evidence>
<dbReference type="PANTHER" id="PTHR43585:SF2">
    <property type="entry name" value="ATP-GRASP ENZYME FSQD"/>
    <property type="match status" value="1"/>
</dbReference>
<dbReference type="PROSITE" id="PS50975">
    <property type="entry name" value="ATP_GRASP"/>
    <property type="match status" value="1"/>
</dbReference>
<proteinExistence type="predicted"/>
<keyword evidence="1" id="KW-0436">Ligase</keyword>
<evidence type="ECO:0000313" key="6">
    <source>
        <dbReference type="EMBL" id="HIQ91218.1"/>
    </source>
</evidence>
<evidence type="ECO:0000256" key="2">
    <source>
        <dbReference type="ARBA" id="ARBA00022741"/>
    </source>
</evidence>
<dbReference type="InterPro" id="IPR003806">
    <property type="entry name" value="ATP-grasp_PylC-type"/>
</dbReference>
<dbReference type="Gene3D" id="3.40.50.20">
    <property type="match status" value="1"/>
</dbReference>
<dbReference type="InterPro" id="IPR013815">
    <property type="entry name" value="ATP_grasp_subdomain_1"/>
</dbReference>
<dbReference type="InterPro" id="IPR052032">
    <property type="entry name" value="ATP-dep_AA_Ligase"/>
</dbReference>
<comment type="caution">
    <text evidence="6">The sequence shown here is derived from an EMBL/GenBank/DDBJ whole genome shotgun (WGS) entry which is preliminary data.</text>
</comment>
<evidence type="ECO:0000256" key="1">
    <source>
        <dbReference type="ARBA" id="ARBA00022598"/>
    </source>
</evidence>
<accession>A0A9D1CYN1</accession>
<keyword evidence="2 4" id="KW-0547">Nucleotide-binding</keyword>
<dbReference type="PANTHER" id="PTHR43585">
    <property type="entry name" value="FUMIPYRROLE BIOSYNTHESIS PROTEIN C"/>
    <property type="match status" value="1"/>
</dbReference>
<dbReference type="SUPFAM" id="SSF56059">
    <property type="entry name" value="Glutathione synthetase ATP-binding domain-like"/>
    <property type="match status" value="1"/>
</dbReference>
<dbReference type="Gene3D" id="3.30.1490.20">
    <property type="entry name" value="ATP-grasp fold, A domain"/>
    <property type="match status" value="1"/>
</dbReference>
<dbReference type="Pfam" id="PF02655">
    <property type="entry name" value="ATP-grasp_3"/>
    <property type="match status" value="1"/>
</dbReference>
<dbReference type="InterPro" id="IPR011761">
    <property type="entry name" value="ATP-grasp"/>
</dbReference>
<organism evidence="6 7">
    <name type="scientific">Candidatus Coprosoma intestinipullorum</name>
    <dbReference type="NCBI Taxonomy" id="2840752"/>
    <lineage>
        <taxon>Bacteria</taxon>
        <taxon>Bacillati</taxon>
        <taxon>Bacillota</taxon>
        <taxon>Bacillota incertae sedis</taxon>
        <taxon>Candidatus Coprosoma</taxon>
    </lineage>
</organism>
<evidence type="ECO:0000259" key="5">
    <source>
        <dbReference type="PROSITE" id="PS50975"/>
    </source>
</evidence>
<dbReference type="GO" id="GO:0016874">
    <property type="term" value="F:ligase activity"/>
    <property type="evidence" value="ECO:0007669"/>
    <property type="project" value="UniProtKB-KW"/>
</dbReference>